<reference evidence="1 2" key="1">
    <citation type="submission" date="2013-02" db="EMBL/GenBank/DDBJ databases">
        <authorList>
            <person name="Harkins D.M."/>
            <person name="Durkin A.S."/>
            <person name="Brinkac L.M."/>
            <person name="Haft D.H."/>
            <person name="Selengut J.D."/>
            <person name="Sanka R."/>
            <person name="DePew J."/>
            <person name="Purushe J."/>
            <person name="Whelen A.C."/>
            <person name="Vinetz J.M."/>
            <person name="Sutton G.G."/>
            <person name="Nierman W.C."/>
            <person name="Fouts D.E."/>
        </authorList>
    </citation>
    <scope>NUCLEOTIDE SEQUENCE [LARGE SCALE GENOMIC DNA]</scope>
    <source>
        <strain evidence="1 2">2002000626</strain>
    </source>
</reference>
<accession>A0A829D920</accession>
<proteinExistence type="predicted"/>
<gene>
    <name evidence="1" type="ORF">LEP1GSC029_0887</name>
</gene>
<evidence type="ECO:0000313" key="2">
    <source>
        <dbReference type="Proteomes" id="UP000012329"/>
    </source>
</evidence>
<dbReference type="EMBL" id="AFJL02000007">
    <property type="protein sequence ID" value="EMY07027.1"/>
    <property type="molecule type" value="Genomic_DNA"/>
</dbReference>
<comment type="caution">
    <text evidence="1">The sequence shown here is derived from an EMBL/GenBank/DDBJ whole genome shotgun (WGS) entry which is preliminary data.</text>
</comment>
<dbReference type="AlphaFoldDB" id="A0A829D920"/>
<sequence length="69" mass="8291">MRTFLSGLFWSRFQPIWLTRLVGQGEIRSYGIGKKYFLKTIIYNDDIWNSMFYEFLVSLRSNQKLVEST</sequence>
<name>A0A829D920_LEPIR</name>
<protein>
    <submittedName>
        <fullName evidence="1">Uncharacterized protein</fullName>
    </submittedName>
</protein>
<dbReference type="Proteomes" id="UP000012329">
    <property type="component" value="Unassembled WGS sequence"/>
</dbReference>
<evidence type="ECO:0000313" key="1">
    <source>
        <dbReference type="EMBL" id="EMY07027.1"/>
    </source>
</evidence>
<organism evidence="1 2">
    <name type="scientific">Leptospira interrogans str. 2002000626</name>
    <dbReference type="NCBI Taxonomy" id="996803"/>
    <lineage>
        <taxon>Bacteria</taxon>
        <taxon>Pseudomonadati</taxon>
        <taxon>Spirochaetota</taxon>
        <taxon>Spirochaetia</taxon>
        <taxon>Leptospirales</taxon>
        <taxon>Leptospiraceae</taxon>
        <taxon>Leptospira</taxon>
    </lineage>
</organism>